<evidence type="ECO:0008006" key="3">
    <source>
        <dbReference type="Google" id="ProtNLM"/>
    </source>
</evidence>
<dbReference type="PANTHER" id="PTHR33170:SF22">
    <property type="entry name" value="OS10G0417100 PROTEIN"/>
    <property type="match status" value="1"/>
</dbReference>
<dbReference type="PANTHER" id="PTHR33170">
    <property type="entry name" value="DUF4283 DOMAIN-CONTAINING PROTEIN-RELATED"/>
    <property type="match status" value="1"/>
</dbReference>
<accession>A0A8T0RF46</accession>
<proteinExistence type="predicted"/>
<evidence type="ECO:0000313" key="2">
    <source>
        <dbReference type="Proteomes" id="UP000823388"/>
    </source>
</evidence>
<evidence type="ECO:0000313" key="1">
    <source>
        <dbReference type="EMBL" id="KAG2583453.1"/>
    </source>
</evidence>
<name>A0A8T0RF46_PANVG</name>
<feature type="non-terminal residue" evidence="1">
    <location>
        <position position="1"/>
    </location>
</feature>
<dbReference type="AlphaFoldDB" id="A0A8T0RF46"/>
<keyword evidence="2" id="KW-1185">Reference proteome</keyword>
<reference evidence="1" key="1">
    <citation type="submission" date="2020-05" db="EMBL/GenBank/DDBJ databases">
        <title>WGS assembly of Panicum virgatum.</title>
        <authorList>
            <person name="Lovell J.T."/>
            <person name="Jenkins J."/>
            <person name="Shu S."/>
            <person name="Juenger T.E."/>
            <person name="Schmutz J."/>
        </authorList>
    </citation>
    <scope>NUCLEOTIDE SEQUENCE</scope>
    <source>
        <strain evidence="1">AP13</strain>
    </source>
</reference>
<organism evidence="1 2">
    <name type="scientific">Panicum virgatum</name>
    <name type="common">Blackwell switchgrass</name>
    <dbReference type="NCBI Taxonomy" id="38727"/>
    <lineage>
        <taxon>Eukaryota</taxon>
        <taxon>Viridiplantae</taxon>
        <taxon>Streptophyta</taxon>
        <taxon>Embryophyta</taxon>
        <taxon>Tracheophyta</taxon>
        <taxon>Spermatophyta</taxon>
        <taxon>Magnoliopsida</taxon>
        <taxon>Liliopsida</taxon>
        <taxon>Poales</taxon>
        <taxon>Poaceae</taxon>
        <taxon>PACMAD clade</taxon>
        <taxon>Panicoideae</taxon>
        <taxon>Panicodae</taxon>
        <taxon>Paniceae</taxon>
        <taxon>Panicinae</taxon>
        <taxon>Panicum</taxon>
        <taxon>Panicum sect. Hiantes</taxon>
    </lineage>
</organism>
<sequence length="111" mass="12365">RCGKVGHRPEDCVTPIVCSRCKEGRSQSRVCSTCMPWEHLAPFCGLAAAGQGFHGIPSRDQDEESKDMANCALITITKGMLTARQLEVEFKTQAGPSTWRWYAKKMAENKF</sequence>
<dbReference type="Proteomes" id="UP000823388">
    <property type="component" value="Chromosome 6K"/>
</dbReference>
<protein>
    <recommendedName>
        <fullName evidence="3">CCHC-type domain-containing protein</fullName>
    </recommendedName>
</protein>
<comment type="caution">
    <text evidence="1">The sequence shown here is derived from an EMBL/GenBank/DDBJ whole genome shotgun (WGS) entry which is preliminary data.</text>
</comment>
<feature type="non-terminal residue" evidence="1">
    <location>
        <position position="111"/>
    </location>
</feature>
<dbReference type="EMBL" id="CM029047">
    <property type="protein sequence ID" value="KAG2583453.1"/>
    <property type="molecule type" value="Genomic_DNA"/>
</dbReference>
<gene>
    <name evidence="1" type="ORF">PVAP13_6KG219306</name>
</gene>